<name>A0A9K3GMK0_9EUKA</name>
<gene>
    <name evidence="2" type="ORF">KIPB_010735</name>
</gene>
<sequence length="323" mass="35755">MDPAGSVGSESDDDYISLVTGQDNRKHSRRCIKRMTKCGCACCCTWCLALLGLVIALIVCVVIKGKLSAWFAYLSLPMGLSIDMATYDHDATDANTPGGIVTPREGSVMTAFLRYKDGNYGENTCGVGNVRVYNVDQQHEDDAEATNIRYWAPYERFIARFDVPGVHTITVKTGCRAFYNHQDGWNSAIDQDTLATMTYTYTVAAVVPEEVSPSFSTPTVSILELDLVKLGFKYIVQRLDIDQVKEAVSLFQGEALTDEDDVCIRVLYRPVGTQLPYQHSMCTPINPSGSTSIICAGMTQGQEYEVTHEYMQSIVNAIYIYKS</sequence>
<keyword evidence="1" id="KW-0812">Transmembrane</keyword>
<dbReference type="AlphaFoldDB" id="A0A9K3GMK0"/>
<comment type="caution">
    <text evidence="2">The sequence shown here is derived from an EMBL/GenBank/DDBJ whole genome shotgun (WGS) entry which is preliminary data.</text>
</comment>
<protein>
    <submittedName>
        <fullName evidence="2">Uncharacterized protein</fullName>
    </submittedName>
</protein>
<dbReference type="Proteomes" id="UP000265618">
    <property type="component" value="Unassembled WGS sequence"/>
</dbReference>
<keyword evidence="3" id="KW-1185">Reference proteome</keyword>
<dbReference type="EMBL" id="BDIP01004103">
    <property type="protein sequence ID" value="GIQ88482.1"/>
    <property type="molecule type" value="Genomic_DNA"/>
</dbReference>
<reference evidence="2 3" key="1">
    <citation type="journal article" date="2018" name="PLoS ONE">
        <title>The draft genome of Kipferlia bialata reveals reductive genome evolution in fornicate parasites.</title>
        <authorList>
            <person name="Tanifuji G."/>
            <person name="Takabayashi S."/>
            <person name="Kume K."/>
            <person name="Takagi M."/>
            <person name="Nakayama T."/>
            <person name="Kamikawa R."/>
            <person name="Inagaki Y."/>
            <person name="Hashimoto T."/>
        </authorList>
    </citation>
    <scope>NUCLEOTIDE SEQUENCE [LARGE SCALE GENOMIC DNA]</scope>
    <source>
        <strain evidence="2">NY0173</strain>
    </source>
</reference>
<evidence type="ECO:0000256" key="1">
    <source>
        <dbReference type="SAM" id="Phobius"/>
    </source>
</evidence>
<organism evidence="2 3">
    <name type="scientific">Kipferlia bialata</name>
    <dbReference type="NCBI Taxonomy" id="797122"/>
    <lineage>
        <taxon>Eukaryota</taxon>
        <taxon>Metamonada</taxon>
        <taxon>Carpediemonas-like organisms</taxon>
        <taxon>Kipferlia</taxon>
    </lineage>
</organism>
<keyword evidence="1" id="KW-0472">Membrane</keyword>
<evidence type="ECO:0000313" key="2">
    <source>
        <dbReference type="EMBL" id="GIQ88482.1"/>
    </source>
</evidence>
<feature type="non-terminal residue" evidence="2">
    <location>
        <position position="323"/>
    </location>
</feature>
<proteinExistence type="predicted"/>
<accession>A0A9K3GMK0</accession>
<feature type="transmembrane region" description="Helical" evidence="1">
    <location>
        <begin position="38"/>
        <end position="59"/>
    </location>
</feature>
<evidence type="ECO:0000313" key="3">
    <source>
        <dbReference type="Proteomes" id="UP000265618"/>
    </source>
</evidence>
<keyword evidence="1" id="KW-1133">Transmembrane helix</keyword>